<evidence type="ECO:0000256" key="1">
    <source>
        <dbReference type="SAM" id="Phobius"/>
    </source>
</evidence>
<dbReference type="EMBL" id="JAHRIO010021515">
    <property type="protein sequence ID" value="MEQ2165556.1"/>
    <property type="molecule type" value="Genomic_DNA"/>
</dbReference>
<feature type="transmembrane region" description="Helical" evidence="1">
    <location>
        <begin position="58"/>
        <end position="82"/>
    </location>
</feature>
<proteinExistence type="predicted"/>
<keyword evidence="1" id="KW-0812">Transmembrane</keyword>
<keyword evidence="3" id="KW-1185">Reference proteome</keyword>
<dbReference type="Proteomes" id="UP001476798">
    <property type="component" value="Unassembled WGS sequence"/>
</dbReference>
<sequence>MATYYVDMDQIHVYPCRSVCVSTYMAADFIGLFGREGSCLNTGSVGVGGRGAADSHRFWSILVISVLAGCISWIFSWVLTYLDSYQHGMAFPSLLSLPDFRYSRIKLAVGLALHIG</sequence>
<reference evidence="2 3" key="1">
    <citation type="submission" date="2021-06" db="EMBL/GenBank/DDBJ databases">
        <authorList>
            <person name="Palmer J.M."/>
        </authorList>
    </citation>
    <scope>NUCLEOTIDE SEQUENCE [LARGE SCALE GENOMIC DNA]</scope>
    <source>
        <strain evidence="2 3">GA_2019</strain>
        <tissue evidence="2">Muscle</tissue>
    </source>
</reference>
<dbReference type="Pfam" id="PF15062">
    <property type="entry name" value="ARL6IP6"/>
    <property type="match status" value="1"/>
</dbReference>
<evidence type="ECO:0000313" key="3">
    <source>
        <dbReference type="Proteomes" id="UP001476798"/>
    </source>
</evidence>
<organism evidence="2 3">
    <name type="scientific">Goodea atripinnis</name>
    <dbReference type="NCBI Taxonomy" id="208336"/>
    <lineage>
        <taxon>Eukaryota</taxon>
        <taxon>Metazoa</taxon>
        <taxon>Chordata</taxon>
        <taxon>Craniata</taxon>
        <taxon>Vertebrata</taxon>
        <taxon>Euteleostomi</taxon>
        <taxon>Actinopterygii</taxon>
        <taxon>Neopterygii</taxon>
        <taxon>Teleostei</taxon>
        <taxon>Neoteleostei</taxon>
        <taxon>Acanthomorphata</taxon>
        <taxon>Ovalentaria</taxon>
        <taxon>Atherinomorphae</taxon>
        <taxon>Cyprinodontiformes</taxon>
        <taxon>Goodeidae</taxon>
        <taxon>Goodea</taxon>
    </lineage>
</organism>
<dbReference type="PANTHER" id="PTHR28640:SF1">
    <property type="entry name" value="ADP-RIBOSYLATION FACTOR-LIKE PROTEIN 6-INTERACTING PROTEIN 6"/>
    <property type="match status" value="1"/>
</dbReference>
<protein>
    <submittedName>
        <fullName evidence="2">Uncharacterized protein</fullName>
    </submittedName>
</protein>
<keyword evidence="1" id="KW-0472">Membrane</keyword>
<dbReference type="PANTHER" id="PTHR28640">
    <property type="entry name" value="ADP-RIBOSYLATION FACTOR-LIKE PROTEIN 6-INTERACTING PROTEIN 6"/>
    <property type="match status" value="1"/>
</dbReference>
<comment type="caution">
    <text evidence="2">The sequence shown here is derived from an EMBL/GenBank/DDBJ whole genome shotgun (WGS) entry which is preliminary data.</text>
</comment>
<name>A0ABV0N2H8_9TELE</name>
<evidence type="ECO:0000313" key="2">
    <source>
        <dbReference type="EMBL" id="MEQ2165556.1"/>
    </source>
</evidence>
<keyword evidence="1" id="KW-1133">Transmembrane helix</keyword>
<gene>
    <name evidence="2" type="ORF">GOODEAATRI_018136</name>
</gene>
<accession>A0ABV0N2H8</accession>
<dbReference type="InterPro" id="IPR029383">
    <property type="entry name" value="ARL6IP6"/>
</dbReference>